<reference evidence="1 2" key="1">
    <citation type="submission" date="2016-03" db="EMBL/GenBank/DDBJ databases">
        <title>Draft Genome Sequence of the Strain BR 10245 (Bradyrhizobium sp.) isolated from nodules of Centrolobium paraense.</title>
        <authorList>
            <person name="Simoes-Araujo J.L.Sr."/>
            <person name="Barauna A.C."/>
            <person name="Silva K."/>
            <person name="Zilli J.E."/>
        </authorList>
    </citation>
    <scope>NUCLEOTIDE SEQUENCE [LARGE SCALE GENOMIC DNA]</scope>
    <source>
        <strain evidence="1 2">BR 10245</strain>
    </source>
</reference>
<organism evidence="1 2">
    <name type="scientific">Bradyrhizobium centrolobii</name>
    <dbReference type="NCBI Taxonomy" id="1505087"/>
    <lineage>
        <taxon>Bacteria</taxon>
        <taxon>Pseudomonadati</taxon>
        <taxon>Pseudomonadota</taxon>
        <taxon>Alphaproteobacteria</taxon>
        <taxon>Hyphomicrobiales</taxon>
        <taxon>Nitrobacteraceae</taxon>
        <taxon>Bradyrhizobium</taxon>
    </lineage>
</organism>
<gene>
    <name evidence="1" type="ORF">AYJ54_25740</name>
</gene>
<dbReference type="AlphaFoldDB" id="A0A176YEJ2"/>
<protein>
    <submittedName>
        <fullName evidence="1">Uncharacterized protein</fullName>
    </submittedName>
</protein>
<comment type="caution">
    <text evidence="1">The sequence shown here is derived from an EMBL/GenBank/DDBJ whole genome shotgun (WGS) entry which is preliminary data.</text>
</comment>
<keyword evidence="2" id="KW-1185">Reference proteome</keyword>
<accession>A0A176YEJ2</accession>
<name>A0A176YEJ2_9BRAD</name>
<dbReference type="EMBL" id="LUUB01000093">
    <property type="protein sequence ID" value="OAF02807.1"/>
    <property type="molecule type" value="Genomic_DNA"/>
</dbReference>
<evidence type="ECO:0000313" key="2">
    <source>
        <dbReference type="Proteomes" id="UP000076959"/>
    </source>
</evidence>
<proteinExistence type="predicted"/>
<dbReference type="Proteomes" id="UP000076959">
    <property type="component" value="Unassembled WGS sequence"/>
</dbReference>
<evidence type="ECO:0000313" key="1">
    <source>
        <dbReference type="EMBL" id="OAF02807.1"/>
    </source>
</evidence>
<sequence>MEHRDSDDALMQSPARVQMRPARLINQDQTGAAARQIRSGPWVSAELSRAAGSTPCVMLLRKDLESAPRDELLMCFDEVLPIGVVLTLDVPVHQCWREQS</sequence>